<comment type="subcellular location">
    <subcellularLocation>
        <location evidence="5">Cell membrane</location>
        <topology evidence="5">Multi-pass membrane protein</topology>
    </subcellularLocation>
    <subcellularLocation>
        <location evidence="1">Membrane</location>
        <topology evidence="1">Multi-pass membrane protein</topology>
    </subcellularLocation>
</comment>
<dbReference type="GO" id="GO:0005886">
    <property type="term" value="C:plasma membrane"/>
    <property type="evidence" value="ECO:0007669"/>
    <property type="project" value="UniProtKB-SubCell"/>
</dbReference>
<keyword evidence="3 5" id="KW-1133">Transmembrane helix</keyword>
<dbReference type="InterPro" id="IPR051598">
    <property type="entry name" value="TSUP/Inactive_protease-like"/>
</dbReference>
<feature type="transmembrane region" description="Helical" evidence="5">
    <location>
        <begin position="42"/>
        <end position="59"/>
    </location>
</feature>
<comment type="caution">
    <text evidence="6">The sequence shown here is derived from an EMBL/GenBank/DDBJ whole genome shotgun (WGS) entry which is preliminary data.</text>
</comment>
<feature type="transmembrane region" description="Helical" evidence="5">
    <location>
        <begin position="164"/>
        <end position="186"/>
    </location>
</feature>
<dbReference type="PANTHER" id="PTHR43701:SF2">
    <property type="entry name" value="MEMBRANE TRANSPORTER PROTEIN YJNA-RELATED"/>
    <property type="match status" value="1"/>
</dbReference>
<feature type="transmembrane region" description="Helical" evidence="5">
    <location>
        <begin position="71"/>
        <end position="90"/>
    </location>
</feature>
<reference evidence="6 7" key="1">
    <citation type="submission" date="2020-08" db="EMBL/GenBank/DDBJ databases">
        <title>Genomic Encyclopedia of Type Strains, Phase IV (KMG-IV): sequencing the most valuable type-strain genomes for metagenomic binning, comparative biology and taxonomic classification.</title>
        <authorList>
            <person name="Goeker M."/>
        </authorList>
    </citation>
    <scope>NUCLEOTIDE SEQUENCE [LARGE SCALE GENOMIC DNA]</scope>
    <source>
        <strain evidence="6 7">YC6886</strain>
    </source>
</reference>
<keyword evidence="4 5" id="KW-0472">Membrane</keyword>
<evidence type="ECO:0000256" key="3">
    <source>
        <dbReference type="ARBA" id="ARBA00022989"/>
    </source>
</evidence>
<feature type="transmembrane region" description="Helical" evidence="5">
    <location>
        <begin position="135"/>
        <end position="158"/>
    </location>
</feature>
<proteinExistence type="inferred from homology"/>
<feature type="transmembrane region" description="Helical" evidence="5">
    <location>
        <begin position="96"/>
        <end position="115"/>
    </location>
</feature>
<organism evidence="6 7">
    <name type="scientific">Haloferula luteola</name>
    <dbReference type="NCBI Taxonomy" id="595692"/>
    <lineage>
        <taxon>Bacteria</taxon>
        <taxon>Pseudomonadati</taxon>
        <taxon>Verrucomicrobiota</taxon>
        <taxon>Verrucomicrobiia</taxon>
        <taxon>Verrucomicrobiales</taxon>
        <taxon>Verrucomicrobiaceae</taxon>
        <taxon>Haloferula</taxon>
    </lineage>
</organism>
<comment type="similarity">
    <text evidence="5">Belongs to the 4-toluene sulfonate uptake permease (TSUP) (TC 2.A.102) family.</text>
</comment>
<dbReference type="EMBL" id="JACHFD010000031">
    <property type="protein sequence ID" value="MBB5353634.1"/>
    <property type="molecule type" value="Genomic_DNA"/>
</dbReference>
<keyword evidence="7" id="KW-1185">Reference proteome</keyword>
<evidence type="ECO:0000256" key="1">
    <source>
        <dbReference type="ARBA" id="ARBA00004141"/>
    </source>
</evidence>
<keyword evidence="5" id="KW-1003">Cell membrane</keyword>
<name>A0A840VDP5_9BACT</name>
<protein>
    <recommendedName>
        <fullName evidence="5">Probable membrane transporter protein</fullName>
    </recommendedName>
</protein>
<dbReference type="InterPro" id="IPR002781">
    <property type="entry name" value="TM_pro_TauE-like"/>
</dbReference>
<evidence type="ECO:0000256" key="4">
    <source>
        <dbReference type="ARBA" id="ARBA00023136"/>
    </source>
</evidence>
<feature type="transmembrane region" description="Helical" evidence="5">
    <location>
        <begin position="198"/>
        <end position="216"/>
    </location>
</feature>
<dbReference type="PANTHER" id="PTHR43701">
    <property type="entry name" value="MEMBRANE TRANSPORTER PROTEIN MJ0441-RELATED"/>
    <property type="match status" value="1"/>
</dbReference>
<evidence type="ECO:0000313" key="7">
    <source>
        <dbReference type="Proteomes" id="UP000557717"/>
    </source>
</evidence>
<sequence>MNPLAWAGAVAIGLSLGLTGAGGSILTLPVLVYWAGVPPHEAVGVSLAVVGAAALAGALQRLGKGEIHGRAAGIFSVAGMVGAAVGAHFTGWVTPTVLMVMFAALMVTVAVRMFLGREEATEPCPECRPMRCALAGAGTGVLTGFLGVGGGFLLMPALMKFARLPVRMAVGTSLAVIAANSAMGWVSHRAWEGSHGGLTLGFGGLAVMGTLVGKRLGGSLPAKRLKQGFAGMVLVTGSLVLWRSMGG</sequence>
<dbReference type="Proteomes" id="UP000557717">
    <property type="component" value="Unassembled WGS sequence"/>
</dbReference>
<feature type="transmembrane region" description="Helical" evidence="5">
    <location>
        <begin position="228"/>
        <end position="245"/>
    </location>
</feature>
<accession>A0A840VDP5</accession>
<evidence type="ECO:0000256" key="5">
    <source>
        <dbReference type="RuleBase" id="RU363041"/>
    </source>
</evidence>
<dbReference type="AlphaFoldDB" id="A0A840VDP5"/>
<keyword evidence="2 5" id="KW-0812">Transmembrane</keyword>
<evidence type="ECO:0000313" key="6">
    <source>
        <dbReference type="EMBL" id="MBB5353634.1"/>
    </source>
</evidence>
<dbReference type="Pfam" id="PF01925">
    <property type="entry name" value="TauE"/>
    <property type="match status" value="1"/>
</dbReference>
<dbReference type="RefSeq" id="WP_184021796.1">
    <property type="nucleotide sequence ID" value="NZ_JACHFD010000031.1"/>
</dbReference>
<gene>
    <name evidence="6" type="ORF">HNR46_003895</name>
</gene>
<evidence type="ECO:0000256" key="2">
    <source>
        <dbReference type="ARBA" id="ARBA00022692"/>
    </source>
</evidence>